<dbReference type="SMART" id="SM00085">
    <property type="entry name" value="PA2c"/>
    <property type="match status" value="1"/>
</dbReference>
<dbReference type="OrthoDB" id="6428435at2759"/>
<dbReference type="GO" id="GO:0004623">
    <property type="term" value="F:phospholipase A2 activity"/>
    <property type="evidence" value="ECO:0007669"/>
    <property type="project" value="UniProtKB-EC"/>
</dbReference>
<gene>
    <name evidence="18" type="ORF">X975_23718</name>
</gene>
<protein>
    <recommendedName>
        <fullName evidence="6">Phospholipase A2</fullName>
        <ecNumber evidence="5">3.1.1.4</ecNumber>
    </recommendedName>
    <alternativeName>
        <fullName evidence="15">Phosphatidylcholine 2-acylhydrolase</fullName>
    </alternativeName>
</protein>
<evidence type="ECO:0000256" key="10">
    <source>
        <dbReference type="ARBA" id="ARBA00022837"/>
    </source>
</evidence>
<name>A0A087UYN9_STEMI</name>
<dbReference type="EC" id="3.1.1.4" evidence="5"/>
<evidence type="ECO:0000256" key="9">
    <source>
        <dbReference type="ARBA" id="ARBA00022801"/>
    </source>
</evidence>
<feature type="chain" id="PRO_5001831008" description="Phospholipase A2" evidence="16">
    <location>
        <begin position="20"/>
        <end position="314"/>
    </location>
</feature>
<keyword evidence="19" id="KW-1185">Reference proteome</keyword>
<dbReference type="Proteomes" id="UP000054359">
    <property type="component" value="Unassembled WGS sequence"/>
</dbReference>
<dbReference type="Gene3D" id="1.20.90.10">
    <property type="entry name" value="Phospholipase A2 domain"/>
    <property type="match status" value="1"/>
</dbReference>
<dbReference type="OMA" id="IVCENTI"/>
<evidence type="ECO:0000256" key="1">
    <source>
        <dbReference type="ARBA" id="ARBA00001604"/>
    </source>
</evidence>
<comment type="similarity">
    <text evidence="4">Belongs to the phospholipase A2 family. Group III subfamily.</text>
</comment>
<evidence type="ECO:0000256" key="4">
    <source>
        <dbReference type="ARBA" id="ARBA00009659"/>
    </source>
</evidence>
<dbReference type="CDD" id="cd04704">
    <property type="entry name" value="PLA2_bee_venom_like"/>
    <property type="match status" value="1"/>
</dbReference>
<dbReference type="GO" id="GO:0016042">
    <property type="term" value="P:lipid catabolic process"/>
    <property type="evidence" value="ECO:0007669"/>
    <property type="project" value="UniProtKB-KW"/>
</dbReference>
<keyword evidence="11" id="KW-0442">Lipid degradation</keyword>
<dbReference type="InterPro" id="IPR016090">
    <property type="entry name" value="PLA2-like_dom"/>
</dbReference>
<evidence type="ECO:0000313" key="18">
    <source>
        <dbReference type="EMBL" id="KFM82478.1"/>
    </source>
</evidence>
<dbReference type="GO" id="GO:0006644">
    <property type="term" value="P:phospholipid metabolic process"/>
    <property type="evidence" value="ECO:0007669"/>
    <property type="project" value="InterPro"/>
</dbReference>
<feature type="signal peptide" evidence="16">
    <location>
        <begin position="1"/>
        <end position="19"/>
    </location>
</feature>
<dbReference type="STRING" id="407821.A0A087UYN9"/>
<comment type="cofactor">
    <cofactor evidence="2">
        <name>Ca(2+)</name>
        <dbReference type="ChEBI" id="CHEBI:29108"/>
    </cofactor>
</comment>
<keyword evidence="14" id="KW-1015">Disulfide bond</keyword>
<feature type="domain" description="Phospholipase A2-like central" evidence="17">
    <location>
        <begin position="157"/>
        <end position="277"/>
    </location>
</feature>
<evidence type="ECO:0000256" key="3">
    <source>
        <dbReference type="ARBA" id="ARBA00004613"/>
    </source>
</evidence>
<dbReference type="Pfam" id="PF05826">
    <property type="entry name" value="Phospholip_A2_2"/>
    <property type="match status" value="1"/>
</dbReference>
<comment type="subcellular location">
    <subcellularLocation>
        <location evidence="3">Secreted</location>
    </subcellularLocation>
</comment>
<keyword evidence="13" id="KW-0865">Zymogen</keyword>
<dbReference type="InterPro" id="IPR036444">
    <property type="entry name" value="PLipase_A2_dom_sf"/>
</dbReference>
<comment type="catalytic activity">
    <reaction evidence="1">
        <text>a 1,2-diacyl-sn-glycero-3-phosphocholine + H2O = a 1-acyl-sn-glycero-3-phosphocholine + a fatty acid + H(+)</text>
        <dbReference type="Rhea" id="RHEA:15801"/>
        <dbReference type="ChEBI" id="CHEBI:15377"/>
        <dbReference type="ChEBI" id="CHEBI:15378"/>
        <dbReference type="ChEBI" id="CHEBI:28868"/>
        <dbReference type="ChEBI" id="CHEBI:57643"/>
        <dbReference type="ChEBI" id="CHEBI:58168"/>
        <dbReference type="EC" id="3.1.1.4"/>
    </reaction>
</comment>
<dbReference type="GO" id="GO:0050482">
    <property type="term" value="P:arachidonate secretion"/>
    <property type="evidence" value="ECO:0007669"/>
    <property type="project" value="InterPro"/>
</dbReference>
<evidence type="ECO:0000256" key="12">
    <source>
        <dbReference type="ARBA" id="ARBA00023098"/>
    </source>
</evidence>
<dbReference type="EMBL" id="KK122319">
    <property type="protein sequence ID" value="KFM82478.1"/>
    <property type="molecule type" value="Genomic_DNA"/>
</dbReference>
<keyword evidence="10" id="KW-0106">Calcium</keyword>
<evidence type="ECO:0000256" key="15">
    <source>
        <dbReference type="ARBA" id="ARBA00029903"/>
    </source>
</evidence>
<organism evidence="18 19">
    <name type="scientific">Stegodyphus mimosarum</name>
    <name type="common">African social velvet spider</name>
    <dbReference type="NCBI Taxonomy" id="407821"/>
    <lineage>
        <taxon>Eukaryota</taxon>
        <taxon>Metazoa</taxon>
        <taxon>Ecdysozoa</taxon>
        <taxon>Arthropoda</taxon>
        <taxon>Chelicerata</taxon>
        <taxon>Arachnida</taxon>
        <taxon>Araneae</taxon>
        <taxon>Araneomorphae</taxon>
        <taxon>Entelegynae</taxon>
        <taxon>Eresoidea</taxon>
        <taxon>Eresidae</taxon>
        <taxon>Stegodyphus</taxon>
    </lineage>
</organism>
<evidence type="ECO:0000256" key="2">
    <source>
        <dbReference type="ARBA" id="ARBA00001913"/>
    </source>
</evidence>
<dbReference type="PROSITE" id="PS00118">
    <property type="entry name" value="PA2_HIS"/>
    <property type="match status" value="1"/>
</dbReference>
<evidence type="ECO:0000256" key="11">
    <source>
        <dbReference type="ARBA" id="ARBA00022963"/>
    </source>
</evidence>
<dbReference type="PROSITE" id="PS51257">
    <property type="entry name" value="PROKAR_LIPOPROTEIN"/>
    <property type="match status" value="1"/>
</dbReference>
<reference evidence="18 19" key="1">
    <citation type="submission" date="2013-11" db="EMBL/GenBank/DDBJ databases">
        <title>Genome sequencing of Stegodyphus mimosarum.</title>
        <authorList>
            <person name="Bechsgaard J."/>
        </authorList>
    </citation>
    <scope>NUCLEOTIDE SEQUENCE [LARGE SCALE GENOMIC DNA]</scope>
</reference>
<evidence type="ECO:0000313" key="19">
    <source>
        <dbReference type="Proteomes" id="UP000054359"/>
    </source>
</evidence>
<accession>A0A087UYN9</accession>
<dbReference type="InterPro" id="IPR033113">
    <property type="entry name" value="PLA2_histidine"/>
</dbReference>
<keyword evidence="8" id="KW-0479">Metal-binding</keyword>
<dbReference type="SUPFAM" id="SSF48619">
    <property type="entry name" value="Phospholipase A2, PLA2"/>
    <property type="match status" value="1"/>
</dbReference>
<keyword evidence="9" id="KW-0378">Hydrolase</keyword>
<evidence type="ECO:0000259" key="17">
    <source>
        <dbReference type="SMART" id="SM00085"/>
    </source>
</evidence>
<keyword evidence="16" id="KW-0732">Signal</keyword>
<sequence>MRLLAGQFLVCSLATLFSCQHAVLDTTFFLQRPSAEDEGTLLAVTSSGGDEPEIFKCQVFTEKEHIQEILKKSGNQAIRKLNSEQMKRLIEDCKDFNLFKMSKLNEESNERRINAHESLDQDDKRALYDDDDDCEVKPNISSNKLKSSKDTEFSADEQATLPLIFPGTKWCGAGDIAKDYNDLGIHQDTDRCCRAHDLCNDTLAPGETRNGLTNKSPFTALSCKCDEDFYNCLERVNSVISNTVGLKYFNILKRQCYEYNYPFTKKCKKYKTFLKLKCLEYKRDTKGKKVYQWVPAKRYKKLPFPGPLDITLPI</sequence>
<evidence type="ECO:0000256" key="7">
    <source>
        <dbReference type="ARBA" id="ARBA00022525"/>
    </source>
</evidence>
<proteinExistence type="inferred from homology"/>
<dbReference type="PANTHER" id="PTHR12253">
    <property type="entry name" value="RH14732P"/>
    <property type="match status" value="1"/>
</dbReference>
<feature type="non-terminal residue" evidence="18">
    <location>
        <position position="314"/>
    </location>
</feature>
<keyword evidence="12" id="KW-0443">Lipid metabolism</keyword>
<evidence type="ECO:0000256" key="6">
    <source>
        <dbReference type="ARBA" id="ARBA00021721"/>
    </source>
</evidence>
<keyword evidence="7" id="KW-0964">Secreted</keyword>
<evidence type="ECO:0000256" key="14">
    <source>
        <dbReference type="ARBA" id="ARBA00023157"/>
    </source>
</evidence>
<evidence type="ECO:0000256" key="13">
    <source>
        <dbReference type="ARBA" id="ARBA00023145"/>
    </source>
</evidence>
<evidence type="ECO:0000256" key="8">
    <source>
        <dbReference type="ARBA" id="ARBA00022723"/>
    </source>
</evidence>
<dbReference type="GO" id="GO:0046872">
    <property type="term" value="F:metal ion binding"/>
    <property type="evidence" value="ECO:0007669"/>
    <property type="project" value="UniProtKB-KW"/>
</dbReference>
<dbReference type="GO" id="GO:0005576">
    <property type="term" value="C:extracellular region"/>
    <property type="evidence" value="ECO:0007669"/>
    <property type="project" value="UniProtKB-SubCell"/>
</dbReference>
<evidence type="ECO:0000256" key="16">
    <source>
        <dbReference type="SAM" id="SignalP"/>
    </source>
</evidence>
<dbReference type="AlphaFoldDB" id="A0A087UYN9"/>
<evidence type="ECO:0000256" key="5">
    <source>
        <dbReference type="ARBA" id="ARBA00013278"/>
    </source>
</evidence>
<dbReference type="FunFam" id="1.20.90.10:FF:000002">
    <property type="entry name" value="Phospholipase A2 group III"/>
    <property type="match status" value="1"/>
</dbReference>